<evidence type="ECO:0000313" key="7">
    <source>
        <dbReference type="EMBL" id="XAY04851.1"/>
    </source>
</evidence>
<protein>
    <submittedName>
        <fullName evidence="7">Sigma factor</fullName>
    </submittedName>
</protein>
<keyword evidence="4" id="KW-0175">Coiled coil</keyword>
<dbReference type="PROSITE" id="PS50043">
    <property type="entry name" value="HTH_LUXR_2"/>
    <property type="match status" value="1"/>
</dbReference>
<feature type="domain" description="HTH luxR-type" evidence="6">
    <location>
        <begin position="340"/>
        <end position="405"/>
    </location>
</feature>
<evidence type="ECO:0000256" key="5">
    <source>
        <dbReference type="SAM" id="MobiDB-lite"/>
    </source>
</evidence>
<dbReference type="AlphaFoldDB" id="A0AAU7ATA5"/>
<dbReference type="SMART" id="SM00065">
    <property type="entry name" value="GAF"/>
    <property type="match status" value="1"/>
</dbReference>
<keyword evidence="1" id="KW-0805">Transcription regulation</keyword>
<organism evidence="7">
    <name type="scientific">Paraconexibacter sp. AEG42_29</name>
    <dbReference type="NCBI Taxonomy" id="2997339"/>
    <lineage>
        <taxon>Bacteria</taxon>
        <taxon>Bacillati</taxon>
        <taxon>Actinomycetota</taxon>
        <taxon>Thermoleophilia</taxon>
        <taxon>Solirubrobacterales</taxon>
        <taxon>Paraconexibacteraceae</taxon>
        <taxon>Paraconexibacter</taxon>
    </lineage>
</organism>
<dbReference type="Gene3D" id="1.10.10.10">
    <property type="entry name" value="Winged helix-like DNA-binding domain superfamily/Winged helix DNA-binding domain"/>
    <property type="match status" value="1"/>
</dbReference>
<dbReference type="SMART" id="SM00421">
    <property type="entry name" value="HTH_LUXR"/>
    <property type="match status" value="1"/>
</dbReference>
<dbReference type="RefSeq" id="WP_354701376.1">
    <property type="nucleotide sequence ID" value="NZ_CP114014.1"/>
</dbReference>
<dbReference type="InterPro" id="IPR036388">
    <property type="entry name" value="WH-like_DNA-bd_sf"/>
</dbReference>
<accession>A0AAU7ATA5</accession>
<dbReference type="Pfam" id="PF13185">
    <property type="entry name" value="GAF_2"/>
    <property type="match status" value="1"/>
</dbReference>
<dbReference type="InterPro" id="IPR000792">
    <property type="entry name" value="Tscrpt_reg_LuxR_C"/>
</dbReference>
<dbReference type="SUPFAM" id="SSF46894">
    <property type="entry name" value="C-terminal effector domain of the bipartite response regulators"/>
    <property type="match status" value="1"/>
</dbReference>
<dbReference type="InterPro" id="IPR016032">
    <property type="entry name" value="Sig_transdc_resp-reg_C-effctor"/>
</dbReference>
<sequence>MRAHDATPTETARSPGALRDPDTSEWLVAGQPLQDAGLRDQITAVLGNVAELVPTLPAPQPRDVLSQDAAEAALDQALEHVSAAMGATLPAEQLRMLADHAGVLHELHRALGEVRLDHRSRAFTRVQEALGRLREMGTVDQAIKAVAGEVVSLGFPRVIVSRVTDGTWMPEAVIVDGDQDWADAILAAGRAQPQPLDHMILEAEMVRRRAPMIVHDVQNDPRAHRPIADTSHSRSYVTAPLMPEGRVIGFIHADCYSIRRDVDEFDRDVLWMFAEGAGYAIERTVLQERLRDLRDRVRGLTDSISAAMDEVVNAEVEMARLDRATTAVTQAAASAVVVPGPRLRTLLTRREIEIAQLMATGNTNAEIARRLVISEGTVKTHVSNVLRKLRASNRTQAVAAVSRLMQLEAPDR</sequence>
<dbReference type="EMBL" id="CP114014">
    <property type="protein sequence ID" value="XAY04851.1"/>
    <property type="molecule type" value="Genomic_DNA"/>
</dbReference>
<evidence type="ECO:0000256" key="2">
    <source>
        <dbReference type="ARBA" id="ARBA00023125"/>
    </source>
</evidence>
<keyword evidence="2" id="KW-0238">DNA-binding</keyword>
<feature type="region of interest" description="Disordered" evidence="5">
    <location>
        <begin position="1"/>
        <end position="23"/>
    </location>
</feature>
<dbReference type="PANTHER" id="PTHR44688:SF16">
    <property type="entry name" value="DNA-BINDING TRANSCRIPTIONAL ACTIVATOR DEVR_DOSR"/>
    <property type="match status" value="1"/>
</dbReference>
<dbReference type="Gene3D" id="3.30.450.40">
    <property type="match status" value="1"/>
</dbReference>
<proteinExistence type="predicted"/>
<evidence type="ECO:0000256" key="4">
    <source>
        <dbReference type="SAM" id="Coils"/>
    </source>
</evidence>
<dbReference type="InterPro" id="IPR029016">
    <property type="entry name" value="GAF-like_dom_sf"/>
</dbReference>
<dbReference type="GO" id="GO:0003677">
    <property type="term" value="F:DNA binding"/>
    <property type="evidence" value="ECO:0007669"/>
    <property type="project" value="UniProtKB-KW"/>
</dbReference>
<dbReference type="PANTHER" id="PTHR44688">
    <property type="entry name" value="DNA-BINDING TRANSCRIPTIONAL ACTIVATOR DEVR_DOSR"/>
    <property type="match status" value="1"/>
</dbReference>
<dbReference type="InterPro" id="IPR003018">
    <property type="entry name" value="GAF"/>
</dbReference>
<evidence type="ECO:0000256" key="3">
    <source>
        <dbReference type="ARBA" id="ARBA00023163"/>
    </source>
</evidence>
<gene>
    <name evidence="7" type="ORF">DSM112329_01689</name>
</gene>
<dbReference type="Pfam" id="PF00196">
    <property type="entry name" value="GerE"/>
    <property type="match status" value="1"/>
</dbReference>
<dbReference type="GO" id="GO:0006355">
    <property type="term" value="P:regulation of DNA-templated transcription"/>
    <property type="evidence" value="ECO:0007669"/>
    <property type="project" value="InterPro"/>
</dbReference>
<evidence type="ECO:0000259" key="6">
    <source>
        <dbReference type="PROSITE" id="PS50043"/>
    </source>
</evidence>
<feature type="coiled-coil region" evidence="4">
    <location>
        <begin position="283"/>
        <end position="324"/>
    </location>
</feature>
<reference evidence="7" key="1">
    <citation type="submission" date="2022-12" db="EMBL/GenBank/DDBJ databases">
        <title>Paraconexibacter alkalitolerans sp. nov. and Baekduia alba sp. nov., isolated from soil and emended description of the genera Paraconexibacter (Chun et al., 2020) and Baekduia (An et al., 2020).</title>
        <authorList>
            <person name="Vieira S."/>
            <person name="Huber K.J."/>
            <person name="Geppert A."/>
            <person name="Wolf J."/>
            <person name="Neumann-Schaal M."/>
            <person name="Muesken M."/>
            <person name="Overmann J."/>
        </authorList>
    </citation>
    <scope>NUCLEOTIDE SEQUENCE</scope>
    <source>
        <strain evidence="7">AEG42_29</strain>
    </source>
</reference>
<dbReference type="CDD" id="cd06170">
    <property type="entry name" value="LuxR_C_like"/>
    <property type="match status" value="1"/>
</dbReference>
<dbReference type="PRINTS" id="PR00038">
    <property type="entry name" value="HTHLUXR"/>
</dbReference>
<name>A0AAU7ATA5_9ACTN</name>
<dbReference type="KEGG" id="parq:DSM112329_01689"/>
<dbReference type="PROSITE" id="PS00622">
    <property type="entry name" value="HTH_LUXR_1"/>
    <property type="match status" value="1"/>
</dbReference>
<keyword evidence="3" id="KW-0804">Transcription</keyword>
<dbReference type="SUPFAM" id="SSF55781">
    <property type="entry name" value="GAF domain-like"/>
    <property type="match status" value="1"/>
</dbReference>
<evidence type="ECO:0000256" key="1">
    <source>
        <dbReference type="ARBA" id="ARBA00023015"/>
    </source>
</evidence>